<keyword evidence="2" id="KW-1185">Reference proteome</keyword>
<dbReference type="AlphaFoldDB" id="A0A9X2XPQ3"/>
<dbReference type="RefSeq" id="WP_279298943.1">
    <property type="nucleotide sequence ID" value="NZ_JAOTIF010000021.1"/>
</dbReference>
<organism evidence="1 2">
    <name type="scientific">Paraflavisolibacter caeni</name>
    <dbReference type="NCBI Taxonomy" id="2982496"/>
    <lineage>
        <taxon>Bacteria</taxon>
        <taxon>Pseudomonadati</taxon>
        <taxon>Bacteroidota</taxon>
        <taxon>Chitinophagia</taxon>
        <taxon>Chitinophagales</taxon>
        <taxon>Chitinophagaceae</taxon>
        <taxon>Paraflavisolibacter</taxon>
    </lineage>
</organism>
<comment type="caution">
    <text evidence="1">The sequence shown here is derived from an EMBL/GenBank/DDBJ whole genome shotgun (WGS) entry which is preliminary data.</text>
</comment>
<evidence type="ECO:0000313" key="1">
    <source>
        <dbReference type="EMBL" id="MCU7551504.1"/>
    </source>
</evidence>
<proteinExistence type="predicted"/>
<evidence type="ECO:0000313" key="2">
    <source>
        <dbReference type="Proteomes" id="UP001155483"/>
    </source>
</evidence>
<protein>
    <submittedName>
        <fullName evidence="1">Uncharacterized protein</fullName>
    </submittedName>
</protein>
<sequence length="252" mass="29068">MRYEGSLLGSWSWGGQKRSFPAICCQNGQEVFGCGWVGVALGDKWMSYMNQVYINSKERVVIKDGKKVPRLLLGMIRGTIGKCFVVKHYRGNKKKKWKKRIVITKYPDMSGIVASEKQRVRRDLFKEAVVYAQWVLSDPERKETFRKTLPRKKRKHVYQAAIRLYMRMQGDKQWLRKQLAVRGMMSTGRREMVEFVNGQWSMVNIGGRCAGGLNGGEQVGAWRVVWQKEEAVGLEVGDVYRKEPEGLEVLQI</sequence>
<name>A0A9X2XPQ3_9BACT</name>
<reference evidence="1" key="1">
    <citation type="submission" date="2022-09" db="EMBL/GenBank/DDBJ databases">
        <authorList>
            <person name="Yuan C."/>
            <person name="Ke Z."/>
        </authorList>
    </citation>
    <scope>NUCLEOTIDE SEQUENCE</scope>
    <source>
        <strain evidence="1">LB-8</strain>
    </source>
</reference>
<gene>
    <name evidence="1" type="ORF">OCK74_20450</name>
</gene>
<accession>A0A9X2XPQ3</accession>
<dbReference type="Proteomes" id="UP001155483">
    <property type="component" value="Unassembled WGS sequence"/>
</dbReference>
<reference evidence="1" key="2">
    <citation type="submission" date="2023-04" db="EMBL/GenBank/DDBJ databases">
        <title>Paracnuella aquatica gen. nov., sp. nov., a member of the family Chitinophagaceae isolated from a hot spring.</title>
        <authorList>
            <person name="Wang C."/>
        </authorList>
    </citation>
    <scope>NUCLEOTIDE SEQUENCE</scope>
    <source>
        <strain evidence="1">LB-8</strain>
    </source>
</reference>
<dbReference type="EMBL" id="JAOTIF010000021">
    <property type="protein sequence ID" value="MCU7551504.1"/>
    <property type="molecule type" value="Genomic_DNA"/>
</dbReference>